<name>A0A1Q9CB77_SYMMI</name>
<feature type="compositionally biased region" description="Basic residues" evidence="1">
    <location>
        <begin position="1"/>
        <end position="14"/>
    </location>
</feature>
<gene>
    <name evidence="2" type="ORF">AK812_SmicGene39450</name>
</gene>
<dbReference type="EMBL" id="LSRX01001408">
    <property type="protein sequence ID" value="OLP80176.1"/>
    <property type="molecule type" value="Genomic_DNA"/>
</dbReference>
<evidence type="ECO:0000256" key="1">
    <source>
        <dbReference type="SAM" id="MobiDB-lite"/>
    </source>
</evidence>
<reference evidence="2 3" key="1">
    <citation type="submission" date="2016-02" db="EMBL/GenBank/DDBJ databases">
        <title>Genome analysis of coral dinoflagellate symbionts highlights evolutionary adaptations to a symbiotic lifestyle.</title>
        <authorList>
            <person name="Aranda M."/>
            <person name="Li Y."/>
            <person name="Liew Y.J."/>
            <person name="Baumgarten S."/>
            <person name="Simakov O."/>
            <person name="Wilson M."/>
            <person name="Piel J."/>
            <person name="Ashoor H."/>
            <person name="Bougouffa S."/>
            <person name="Bajic V.B."/>
            <person name="Ryu T."/>
            <person name="Ravasi T."/>
            <person name="Bayer T."/>
            <person name="Micklem G."/>
            <person name="Kim H."/>
            <person name="Bhak J."/>
            <person name="Lajeunesse T.C."/>
            <person name="Voolstra C.R."/>
        </authorList>
    </citation>
    <scope>NUCLEOTIDE SEQUENCE [LARGE SCALE GENOMIC DNA]</scope>
    <source>
        <strain evidence="2 3">CCMP2467</strain>
    </source>
</reference>
<evidence type="ECO:0000313" key="2">
    <source>
        <dbReference type="EMBL" id="OLP80176.1"/>
    </source>
</evidence>
<dbReference type="Proteomes" id="UP000186817">
    <property type="component" value="Unassembled WGS sequence"/>
</dbReference>
<proteinExistence type="predicted"/>
<evidence type="ECO:0000313" key="3">
    <source>
        <dbReference type="Proteomes" id="UP000186817"/>
    </source>
</evidence>
<feature type="region of interest" description="Disordered" evidence="1">
    <location>
        <begin position="1"/>
        <end position="43"/>
    </location>
</feature>
<protein>
    <submittedName>
        <fullName evidence="2">Uncharacterized protein</fullName>
    </submittedName>
</protein>
<dbReference type="AlphaFoldDB" id="A0A1Q9CB77"/>
<accession>A0A1Q9CB77</accession>
<dbReference type="OrthoDB" id="410485at2759"/>
<keyword evidence="3" id="KW-1185">Reference proteome</keyword>
<organism evidence="2 3">
    <name type="scientific">Symbiodinium microadriaticum</name>
    <name type="common">Dinoflagellate</name>
    <name type="synonym">Zooxanthella microadriatica</name>
    <dbReference type="NCBI Taxonomy" id="2951"/>
    <lineage>
        <taxon>Eukaryota</taxon>
        <taxon>Sar</taxon>
        <taxon>Alveolata</taxon>
        <taxon>Dinophyceae</taxon>
        <taxon>Suessiales</taxon>
        <taxon>Symbiodiniaceae</taxon>
        <taxon>Symbiodinium</taxon>
    </lineage>
</organism>
<comment type="caution">
    <text evidence="2">The sequence shown here is derived from an EMBL/GenBank/DDBJ whole genome shotgun (WGS) entry which is preliminary data.</text>
</comment>
<sequence>MKKQWLKPAQRRKQYSGSFQKPSRAASGHRHWRGPSSTGQTPESALQELIQAGYVQIPDLCPTCHYGALEGPFARKDVQQPGHLHVRCKDWDCRARFNVLHFCPLLENIGRPLSVTPQKLLALVVQYLSKSAPRLYEAVHFNGLHNRVVLQVNDELRRLEANEGRRLLHKIRLKGDVELDATALRKVHISSTNEGWAPLVEEWKRKHPRRVVPQVFQLHIRCAGALQRDGPVLVVPLPPKLVVPGARPPTESLEDVYDSNLVSKLARGETQAFSDGNKAWRRVCQEAGIPFEDVCTGSYSLILHTTLLSAANVERALASEWGDVLSVQANFDEAANDSLAEFLQQVQVVLDDMLLCIEGLSSRVMCLPLGPAEKLTLDTVFSDSRRGGLPWHALIAVAPQLGQMACGMHCGYLDVSVMSVCGAGQPVFEIGFRKARLLLLARALARRPHVVQTPHPCDRLVLLACRSVSHRPDVAETVLPWKFLLSLPRIGWTWDLAVLCMPIDMQSLLLDRDLQAALPPEVQMLLWSLEAFPWGRLSDAPVYYRERFGGVYAALMKQGKRGRARRYGMARDPAIFVMQKVMPFQDPARMACLHNSAAERRRVPISV</sequence>